<protein>
    <submittedName>
        <fullName evidence="2">Cell envelope biogenesis protein TolA</fullName>
    </submittedName>
</protein>
<accession>A0ABY3R188</accession>
<evidence type="ECO:0000313" key="3">
    <source>
        <dbReference type="Proteomes" id="UP001430990"/>
    </source>
</evidence>
<evidence type="ECO:0000256" key="1">
    <source>
        <dbReference type="SAM" id="MobiDB-lite"/>
    </source>
</evidence>
<sequence>MARKLKVFQTSQGFFDLAIAAPSMKAALEAWGASSNLFHQGFAKESEDDAVIAAAIAKPGIVLRRPVGSSTAFKEHAELTSAASLDARPRKEKAKAKTAASAKPSKRDGNSEREAAAKYAKEERQRDKQRAKEEAEAAKAREKRNVAIEKAQAALLQAEGEHEENADALSKDLQAVQQRVEAEEERWRKQKVRLEADLRKAKD</sequence>
<geneLocation type="plasmid" evidence="2 3">
    <name>pCC829_1</name>
</geneLocation>
<name>A0ABY3R188_9BRAD</name>
<evidence type="ECO:0000313" key="2">
    <source>
        <dbReference type="EMBL" id="UFW91882.1"/>
    </source>
</evidence>
<dbReference type="RefSeq" id="WP_231145745.1">
    <property type="nucleotide sequence ID" value="NZ_CP088101.1"/>
</dbReference>
<feature type="compositionally biased region" description="Basic and acidic residues" evidence="1">
    <location>
        <begin position="105"/>
        <end position="145"/>
    </location>
</feature>
<proteinExistence type="predicted"/>
<dbReference type="EMBL" id="CP088101">
    <property type="protein sequence ID" value="UFW91882.1"/>
    <property type="molecule type" value="Genomic_DNA"/>
</dbReference>
<reference evidence="2" key="1">
    <citation type="submission" date="2021-11" db="EMBL/GenBank/DDBJ databases">
        <title>Australian commercial rhizobial inoculants.</title>
        <authorList>
            <person name="Kohlmeier M.G."/>
            <person name="O'Hara G.W."/>
            <person name="Colombi E."/>
            <person name="Ramsay J.P."/>
            <person name="Terpolilli J."/>
        </authorList>
    </citation>
    <scope>NUCLEOTIDE SEQUENCE</scope>
    <source>
        <strain evidence="2">CC829</strain>
        <plasmid evidence="2">pCC829_1</plasmid>
    </source>
</reference>
<organism evidence="2 3">
    <name type="scientific">Bradyrhizobium barranii</name>
    <dbReference type="NCBI Taxonomy" id="2992140"/>
    <lineage>
        <taxon>Bacteria</taxon>
        <taxon>Pseudomonadati</taxon>
        <taxon>Pseudomonadota</taxon>
        <taxon>Alphaproteobacteria</taxon>
        <taxon>Hyphomicrobiales</taxon>
        <taxon>Nitrobacteraceae</taxon>
        <taxon>Bradyrhizobium</taxon>
    </lineage>
</organism>
<keyword evidence="3" id="KW-1185">Reference proteome</keyword>
<feature type="region of interest" description="Disordered" evidence="1">
    <location>
        <begin position="83"/>
        <end position="145"/>
    </location>
</feature>
<gene>
    <name evidence="2" type="ORF">BjapCC829_46585</name>
</gene>
<dbReference type="Proteomes" id="UP001430990">
    <property type="component" value="Plasmid pCC829_1"/>
</dbReference>
<keyword evidence="2" id="KW-0614">Plasmid</keyword>